<keyword evidence="1" id="KW-0472">Membrane</keyword>
<evidence type="ECO:0000313" key="4">
    <source>
        <dbReference type="EMBL" id="RHE56728.1"/>
    </source>
</evidence>
<keyword evidence="1" id="KW-1133">Transmembrane helix</keyword>
<evidence type="ECO:0000313" key="5">
    <source>
        <dbReference type="Proteomes" id="UP000095766"/>
    </source>
</evidence>
<dbReference type="EMBL" id="CZAO01000006">
    <property type="protein sequence ID" value="CUP47436.1"/>
    <property type="molecule type" value="Genomic_DNA"/>
</dbReference>
<organism evidence="2 5">
    <name type="scientific">Bacteroides uniformis</name>
    <dbReference type="NCBI Taxonomy" id="820"/>
    <lineage>
        <taxon>Bacteria</taxon>
        <taxon>Pseudomonadati</taxon>
        <taxon>Bacteroidota</taxon>
        <taxon>Bacteroidia</taxon>
        <taxon>Bacteroidales</taxon>
        <taxon>Bacteroidaceae</taxon>
        <taxon>Bacteroides</taxon>
    </lineage>
</organism>
<protein>
    <submittedName>
        <fullName evidence="2">BCCT family transporter</fullName>
    </submittedName>
</protein>
<dbReference type="EMBL" id="QSRK01000031">
    <property type="protein sequence ID" value="RGL10066.1"/>
    <property type="molecule type" value="Genomic_DNA"/>
</dbReference>
<name>A0A174NIG8_BACUN</name>
<dbReference type="Proteomes" id="UP000095766">
    <property type="component" value="Unassembled WGS sequence"/>
</dbReference>
<dbReference type="Proteomes" id="UP000260795">
    <property type="component" value="Unassembled WGS sequence"/>
</dbReference>
<feature type="transmembrane region" description="Helical" evidence="1">
    <location>
        <begin position="242"/>
        <end position="264"/>
    </location>
</feature>
<evidence type="ECO:0000313" key="2">
    <source>
        <dbReference type="EMBL" id="CUP47436.1"/>
    </source>
</evidence>
<evidence type="ECO:0000313" key="3">
    <source>
        <dbReference type="EMBL" id="RGL10066.1"/>
    </source>
</evidence>
<evidence type="ECO:0000313" key="7">
    <source>
        <dbReference type="Proteomes" id="UP000284640"/>
    </source>
</evidence>
<feature type="transmembrane region" description="Helical" evidence="1">
    <location>
        <begin position="305"/>
        <end position="327"/>
    </location>
</feature>
<dbReference type="InterPro" id="IPR018247">
    <property type="entry name" value="EF_Hand_1_Ca_BS"/>
</dbReference>
<feature type="transmembrane region" description="Helical" evidence="1">
    <location>
        <begin position="373"/>
        <end position="394"/>
    </location>
</feature>
<keyword evidence="1" id="KW-0812">Transmembrane</keyword>
<feature type="transmembrane region" description="Helical" evidence="1">
    <location>
        <begin position="24"/>
        <end position="47"/>
    </location>
</feature>
<feature type="transmembrane region" description="Helical" evidence="1">
    <location>
        <begin position="68"/>
        <end position="87"/>
    </location>
</feature>
<dbReference type="RefSeq" id="WP_057253075.1">
    <property type="nucleotide sequence ID" value="NZ_CZAO01000006.1"/>
</dbReference>
<feature type="transmembrane region" description="Helical" evidence="1">
    <location>
        <begin position="161"/>
        <end position="182"/>
    </location>
</feature>
<dbReference type="PROSITE" id="PS00018">
    <property type="entry name" value="EF_HAND_1"/>
    <property type="match status" value="1"/>
</dbReference>
<evidence type="ECO:0000256" key="1">
    <source>
        <dbReference type="SAM" id="Phobius"/>
    </source>
</evidence>
<reference evidence="2 5" key="1">
    <citation type="submission" date="2015-09" db="EMBL/GenBank/DDBJ databases">
        <authorList>
            <consortium name="Pathogen Informatics"/>
        </authorList>
    </citation>
    <scope>NUCLEOTIDE SEQUENCE [LARGE SCALE GENOMIC DNA]</scope>
    <source>
        <strain evidence="2 5">2789STDY5834898</strain>
    </source>
</reference>
<feature type="transmembrane region" description="Helical" evidence="1">
    <location>
        <begin position="102"/>
        <end position="121"/>
    </location>
</feature>
<sequence length="433" mass="48443">MNLFEKIVTHFQGMNALEGDGSDYPVMLCIYLGVFLFSFIANLFLFVSNHGNRIVWLPDQHKVIKSKFSYMAMLACTFTGVYLVGSFPSELQNTYGTWNADLFYTLGQTTIMITAGIYSLATFKRRSSVILNSLSIIVGLSTSIPMAATTIMLPLDIDSNVIQLSAIVTIIVAFVVLAALSVKYDLLVKYSRINIYLFIITTIALFTTINTYSTEGVDTSKILPFQGMISGEPWLELLTNPYWWYFEATVVSWAIFCGRFVAYCSNGYSIRSIIKYGTISLIVLTVFWHLVSAATGYTLSFSRGWVIYVLTALTMFAFAVTSLDSASKTLLNDITRISQSRNLKYKPSLFLKCIMVSIGLINVMILYTGSSKLFTILFCLIFIPFLSKAILYSIKFALGKVDFSKSGTITEGEYVRICGEVPKEEDMEELSKL</sequence>
<feature type="transmembrane region" description="Helical" evidence="1">
    <location>
        <begin position="348"/>
        <end position="367"/>
    </location>
</feature>
<gene>
    <name evidence="4" type="ORF">DW729_17020</name>
    <name evidence="3" type="ORF">DXC80_16980</name>
    <name evidence="2" type="ORF">ERS852510_01629</name>
</gene>
<feature type="transmembrane region" description="Helical" evidence="1">
    <location>
        <begin position="133"/>
        <end position="155"/>
    </location>
</feature>
<proteinExistence type="predicted"/>
<evidence type="ECO:0000313" key="6">
    <source>
        <dbReference type="Proteomes" id="UP000260795"/>
    </source>
</evidence>
<dbReference type="AlphaFoldDB" id="A0A174NIG8"/>
<feature type="transmembrane region" description="Helical" evidence="1">
    <location>
        <begin position="194"/>
        <end position="213"/>
    </location>
</feature>
<feature type="transmembrane region" description="Helical" evidence="1">
    <location>
        <begin position="276"/>
        <end position="299"/>
    </location>
</feature>
<reference evidence="6 7" key="2">
    <citation type="submission" date="2018-08" db="EMBL/GenBank/DDBJ databases">
        <title>A genome reference for cultivated species of the human gut microbiota.</title>
        <authorList>
            <person name="Zou Y."/>
            <person name="Xue W."/>
            <person name="Luo G."/>
        </authorList>
    </citation>
    <scope>NUCLEOTIDE SEQUENCE [LARGE SCALE GENOMIC DNA]</scope>
    <source>
        <strain evidence="4 7">AM27-46</strain>
        <strain evidence="3 6">TF08-13</strain>
    </source>
</reference>
<dbReference type="EMBL" id="QSKL01000023">
    <property type="protein sequence ID" value="RHE56728.1"/>
    <property type="molecule type" value="Genomic_DNA"/>
</dbReference>
<accession>A0A174NIG8</accession>
<dbReference type="Proteomes" id="UP000284640">
    <property type="component" value="Unassembled WGS sequence"/>
</dbReference>